<accession>A0AAJ0HRR4</accession>
<feature type="compositionally biased region" description="Polar residues" evidence="1">
    <location>
        <begin position="32"/>
        <end position="46"/>
    </location>
</feature>
<protein>
    <submittedName>
        <fullName evidence="2">Uncharacterized protein</fullName>
    </submittedName>
</protein>
<evidence type="ECO:0000313" key="2">
    <source>
        <dbReference type="EMBL" id="KAK3360117.1"/>
    </source>
</evidence>
<sequence>MTVATRRPHLQRSGRRLARAGNGLPASRVVEHSQTTKSTTQETNGWETKRLPHDGTIQAQQMSYTTNHTNSNTLWPLYNRPGNNFFYVSAALPAKTISLTPRHEIASAATSQSGNSKRSRLIPPELHALTQHLAQRRATTRAATKAQPGFLVWKRGWPAAPSAQHATVGGRAAAAAVHRRKTQTYLCRCDEKLKTYDFNLVSYSKRKHLIAARNVVISRQSYTKQPQRAPNKPTAVFTPLNHNLIRKACRFIRLTTPLLTNSNLATCFI</sequence>
<proteinExistence type="predicted"/>
<dbReference type="EMBL" id="JAUIQD010000002">
    <property type="protein sequence ID" value="KAK3360117.1"/>
    <property type="molecule type" value="Genomic_DNA"/>
</dbReference>
<name>A0AAJ0HRR4_9PEZI</name>
<reference evidence="2" key="1">
    <citation type="journal article" date="2023" name="Mol. Phylogenet. Evol.">
        <title>Genome-scale phylogeny and comparative genomics of the fungal order Sordariales.</title>
        <authorList>
            <person name="Hensen N."/>
            <person name="Bonometti L."/>
            <person name="Westerberg I."/>
            <person name="Brannstrom I.O."/>
            <person name="Guillou S."/>
            <person name="Cros-Aarteil S."/>
            <person name="Calhoun S."/>
            <person name="Haridas S."/>
            <person name="Kuo A."/>
            <person name="Mondo S."/>
            <person name="Pangilinan J."/>
            <person name="Riley R."/>
            <person name="LaButti K."/>
            <person name="Andreopoulos B."/>
            <person name="Lipzen A."/>
            <person name="Chen C."/>
            <person name="Yan M."/>
            <person name="Daum C."/>
            <person name="Ng V."/>
            <person name="Clum A."/>
            <person name="Steindorff A."/>
            <person name="Ohm R.A."/>
            <person name="Martin F."/>
            <person name="Silar P."/>
            <person name="Natvig D.O."/>
            <person name="Lalanne C."/>
            <person name="Gautier V."/>
            <person name="Ament-Velasquez S.L."/>
            <person name="Kruys A."/>
            <person name="Hutchinson M.I."/>
            <person name="Powell A.J."/>
            <person name="Barry K."/>
            <person name="Miller A.N."/>
            <person name="Grigoriev I.V."/>
            <person name="Debuchy R."/>
            <person name="Gladieux P."/>
            <person name="Hiltunen Thoren M."/>
            <person name="Johannesson H."/>
        </authorList>
    </citation>
    <scope>NUCLEOTIDE SEQUENCE</scope>
    <source>
        <strain evidence="2">CBS 955.72</strain>
    </source>
</reference>
<dbReference type="AlphaFoldDB" id="A0AAJ0HRR4"/>
<evidence type="ECO:0000313" key="3">
    <source>
        <dbReference type="Proteomes" id="UP001275084"/>
    </source>
</evidence>
<feature type="region of interest" description="Disordered" evidence="1">
    <location>
        <begin position="1"/>
        <end position="50"/>
    </location>
</feature>
<feature type="compositionally biased region" description="Basic residues" evidence="1">
    <location>
        <begin position="1"/>
        <end position="18"/>
    </location>
</feature>
<organism evidence="2 3">
    <name type="scientific">Lasiosphaeria hispida</name>
    <dbReference type="NCBI Taxonomy" id="260671"/>
    <lineage>
        <taxon>Eukaryota</taxon>
        <taxon>Fungi</taxon>
        <taxon>Dikarya</taxon>
        <taxon>Ascomycota</taxon>
        <taxon>Pezizomycotina</taxon>
        <taxon>Sordariomycetes</taxon>
        <taxon>Sordariomycetidae</taxon>
        <taxon>Sordariales</taxon>
        <taxon>Lasiosphaeriaceae</taxon>
        <taxon>Lasiosphaeria</taxon>
    </lineage>
</organism>
<evidence type="ECO:0000256" key="1">
    <source>
        <dbReference type="SAM" id="MobiDB-lite"/>
    </source>
</evidence>
<gene>
    <name evidence="2" type="ORF">B0T25DRAFT_121013</name>
</gene>
<reference evidence="2" key="2">
    <citation type="submission" date="2023-06" db="EMBL/GenBank/DDBJ databases">
        <authorList>
            <consortium name="Lawrence Berkeley National Laboratory"/>
            <person name="Haridas S."/>
            <person name="Hensen N."/>
            <person name="Bonometti L."/>
            <person name="Westerberg I."/>
            <person name="Brannstrom I.O."/>
            <person name="Guillou S."/>
            <person name="Cros-Aarteil S."/>
            <person name="Calhoun S."/>
            <person name="Kuo A."/>
            <person name="Mondo S."/>
            <person name="Pangilinan J."/>
            <person name="Riley R."/>
            <person name="Labutti K."/>
            <person name="Andreopoulos B."/>
            <person name="Lipzen A."/>
            <person name="Chen C."/>
            <person name="Yanf M."/>
            <person name="Daum C."/>
            <person name="Ng V."/>
            <person name="Clum A."/>
            <person name="Steindorff A."/>
            <person name="Ohm R."/>
            <person name="Martin F."/>
            <person name="Silar P."/>
            <person name="Natvig D."/>
            <person name="Lalanne C."/>
            <person name="Gautier V."/>
            <person name="Ament-Velasquez S.L."/>
            <person name="Kruys A."/>
            <person name="Hutchinson M.I."/>
            <person name="Powell A.J."/>
            <person name="Barry K."/>
            <person name="Miller A.N."/>
            <person name="Grigoriev I.V."/>
            <person name="Debuchy R."/>
            <person name="Gladieux P."/>
            <person name="Thoren M.H."/>
            <person name="Johannesson H."/>
        </authorList>
    </citation>
    <scope>NUCLEOTIDE SEQUENCE</scope>
    <source>
        <strain evidence="2">CBS 955.72</strain>
    </source>
</reference>
<keyword evidence="3" id="KW-1185">Reference proteome</keyword>
<dbReference type="Proteomes" id="UP001275084">
    <property type="component" value="Unassembled WGS sequence"/>
</dbReference>
<comment type="caution">
    <text evidence="2">The sequence shown here is derived from an EMBL/GenBank/DDBJ whole genome shotgun (WGS) entry which is preliminary data.</text>
</comment>